<dbReference type="Proteomes" id="UP001066276">
    <property type="component" value="Chromosome 2_1"/>
</dbReference>
<evidence type="ECO:0000313" key="2">
    <source>
        <dbReference type="EMBL" id="KAJ1201854.1"/>
    </source>
</evidence>
<evidence type="ECO:0000313" key="3">
    <source>
        <dbReference type="Proteomes" id="UP001066276"/>
    </source>
</evidence>
<accession>A0AAV7VME9</accession>
<proteinExistence type="predicted"/>
<feature type="compositionally biased region" description="Polar residues" evidence="1">
    <location>
        <begin position="1"/>
        <end position="17"/>
    </location>
</feature>
<feature type="region of interest" description="Disordered" evidence="1">
    <location>
        <begin position="1"/>
        <end position="23"/>
    </location>
</feature>
<name>A0AAV7VME9_PLEWA</name>
<evidence type="ECO:0000256" key="1">
    <source>
        <dbReference type="SAM" id="MobiDB-lite"/>
    </source>
</evidence>
<dbReference type="AlphaFoldDB" id="A0AAV7VME9"/>
<organism evidence="2 3">
    <name type="scientific">Pleurodeles waltl</name>
    <name type="common">Iberian ribbed newt</name>
    <dbReference type="NCBI Taxonomy" id="8319"/>
    <lineage>
        <taxon>Eukaryota</taxon>
        <taxon>Metazoa</taxon>
        <taxon>Chordata</taxon>
        <taxon>Craniata</taxon>
        <taxon>Vertebrata</taxon>
        <taxon>Euteleostomi</taxon>
        <taxon>Amphibia</taxon>
        <taxon>Batrachia</taxon>
        <taxon>Caudata</taxon>
        <taxon>Salamandroidea</taxon>
        <taxon>Salamandridae</taxon>
        <taxon>Pleurodelinae</taxon>
        <taxon>Pleurodeles</taxon>
    </lineage>
</organism>
<reference evidence="2" key="1">
    <citation type="journal article" date="2022" name="bioRxiv">
        <title>Sequencing and chromosome-scale assembly of the giantPleurodeles waltlgenome.</title>
        <authorList>
            <person name="Brown T."/>
            <person name="Elewa A."/>
            <person name="Iarovenko S."/>
            <person name="Subramanian E."/>
            <person name="Araus A.J."/>
            <person name="Petzold A."/>
            <person name="Susuki M."/>
            <person name="Suzuki K.-i.T."/>
            <person name="Hayashi T."/>
            <person name="Toyoda A."/>
            <person name="Oliveira C."/>
            <person name="Osipova E."/>
            <person name="Leigh N.D."/>
            <person name="Simon A."/>
            <person name="Yun M.H."/>
        </authorList>
    </citation>
    <scope>NUCLEOTIDE SEQUENCE</scope>
    <source>
        <strain evidence="2">20211129_DDA</strain>
        <tissue evidence="2">Liver</tissue>
    </source>
</reference>
<protein>
    <submittedName>
        <fullName evidence="2">Uncharacterized protein</fullName>
    </submittedName>
</protein>
<comment type="caution">
    <text evidence="2">The sequence shown here is derived from an EMBL/GenBank/DDBJ whole genome shotgun (WGS) entry which is preliminary data.</text>
</comment>
<sequence>MEQYITPTPQPQRQNHTGGSGEALAVPAAAGKPTRTELLDAIHGTRVAQEGKIETVAVKVNLLRADLRKVSDKAKVAEGVLLGGLASVWLALLEWMVWTGGDVEMACHGSLCSDVMTLTLSRIEIQQDGTMAIVDPKQVVELAGSLDVEAEQLSVDS</sequence>
<gene>
    <name evidence="2" type="ORF">NDU88_005658</name>
</gene>
<dbReference type="EMBL" id="JANPWB010000003">
    <property type="protein sequence ID" value="KAJ1201854.1"/>
    <property type="molecule type" value="Genomic_DNA"/>
</dbReference>
<keyword evidence="3" id="KW-1185">Reference proteome</keyword>